<organism evidence="1 2">
    <name type="scientific">Ostreobium quekettii</name>
    <dbReference type="NCBI Taxonomy" id="121088"/>
    <lineage>
        <taxon>Eukaryota</taxon>
        <taxon>Viridiplantae</taxon>
        <taxon>Chlorophyta</taxon>
        <taxon>core chlorophytes</taxon>
        <taxon>Ulvophyceae</taxon>
        <taxon>TCBD clade</taxon>
        <taxon>Bryopsidales</taxon>
        <taxon>Ostreobineae</taxon>
        <taxon>Ostreobiaceae</taxon>
        <taxon>Ostreobium</taxon>
    </lineage>
</organism>
<name>A0A8S1JA27_9CHLO</name>
<evidence type="ECO:0000313" key="2">
    <source>
        <dbReference type="Proteomes" id="UP000708148"/>
    </source>
</evidence>
<keyword evidence="2" id="KW-1185">Reference proteome</keyword>
<proteinExistence type="predicted"/>
<accession>A0A8S1JA27</accession>
<sequence length="191" mass="21528">MATYRMGLTMARPLVICNLQNTLVHWHCNEHQARQASKGCQEQSGHIGDCTIVQFNPVKRLWEVTSPLLVPGELFCYLLFPFCECGLATLALRQMKSSHWHKEACFAWQAAFSAKVLFDTTSLGSKHCTRGRPVVTEQRFIPWAGPSRTKMLVKCTSPPLKMMWMFTNARETTKKSSTYGKDACSHGALSI</sequence>
<dbReference type="EMBL" id="CAJHUC010001276">
    <property type="protein sequence ID" value="CAD7700480.1"/>
    <property type="molecule type" value="Genomic_DNA"/>
</dbReference>
<dbReference type="AlphaFoldDB" id="A0A8S1JA27"/>
<gene>
    <name evidence="1" type="ORF">OSTQU699_LOCUS5839</name>
</gene>
<evidence type="ECO:0000313" key="1">
    <source>
        <dbReference type="EMBL" id="CAD7700480.1"/>
    </source>
</evidence>
<protein>
    <submittedName>
        <fullName evidence="1">Uncharacterized protein</fullName>
    </submittedName>
</protein>
<comment type="caution">
    <text evidence="1">The sequence shown here is derived from an EMBL/GenBank/DDBJ whole genome shotgun (WGS) entry which is preliminary data.</text>
</comment>
<dbReference type="Proteomes" id="UP000708148">
    <property type="component" value="Unassembled WGS sequence"/>
</dbReference>
<reference evidence="1" key="1">
    <citation type="submission" date="2020-12" db="EMBL/GenBank/DDBJ databases">
        <authorList>
            <person name="Iha C."/>
        </authorList>
    </citation>
    <scope>NUCLEOTIDE SEQUENCE</scope>
</reference>